<name>A0A0N8QZ39_PSECA</name>
<organism evidence="3 4">
    <name type="scientific">Pseudomonas cannabina</name>
    <dbReference type="NCBI Taxonomy" id="86840"/>
    <lineage>
        <taxon>Bacteria</taxon>
        <taxon>Pseudomonadati</taxon>
        <taxon>Pseudomonadota</taxon>
        <taxon>Gammaproteobacteria</taxon>
        <taxon>Pseudomonadales</taxon>
        <taxon>Pseudomonadaceae</taxon>
        <taxon>Pseudomonas</taxon>
    </lineage>
</organism>
<dbReference type="InterPro" id="IPR049599">
    <property type="entry name" value="TraX-like"/>
</dbReference>
<evidence type="ECO:0000256" key="2">
    <source>
        <dbReference type="SAM" id="Phobius"/>
    </source>
</evidence>
<comment type="caution">
    <text evidence="3">The sequence shown here is derived from an EMBL/GenBank/DDBJ whole genome shotgun (WGS) entry which is preliminary data.</text>
</comment>
<dbReference type="Proteomes" id="UP000050564">
    <property type="component" value="Unassembled WGS sequence"/>
</dbReference>
<dbReference type="EMBL" id="LJPX01000179">
    <property type="protein sequence ID" value="KPW77318.1"/>
    <property type="molecule type" value="Genomic_DNA"/>
</dbReference>
<dbReference type="NCBIfam" id="NF033887">
    <property type="entry name" value="conj_TraX"/>
    <property type="match status" value="1"/>
</dbReference>
<reference evidence="3 4" key="1">
    <citation type="submission" date="2015-09" db="EMBL/GenBank/DDBJ databases">
        <title>Genome announcement of multiple Pseudomonas syringae strains.</title>
        <authorList>
            <person name="Thakur S."/>
            <person name="Wang P.W."/>
            <person name="Gong Y."/>
            <person name="Weir B.S."/>
            <person name="Guttman D.S."/>
        </authorList>
    </citation>
    <scope>NUCLEOTIDE SEQUENCE [LARGE SCALE GENOMIC DNA]</scope>
    <source>
        <strain evidence="3 4">ICMP2823</strain>
    </source>
</reference>
<proteinExistence type="predicted"/>
<feature type="transmembrane region" description="Helical" evidence="2">
    <location>
        <begin position="104"/>
        <end position="127"/>
    </location>
</feature>
<evidence type="ECO:0000256" key="1">
    <source>
        <dbReference type="SAM" id="MobiDB-lite"/>
    </source>
</evidence>
<evidence type="ECO:0000313" key="3">
    <source>
        <dbReference type="EMBL" id="KPW77318.1"/>
    </source>
</evidence>
<feature type="region of interest" description="Disordered" evidence="1">
    <location>
        <begin position="1"/>
        <end position="25"/>
    </location>
</feature>
<feature type="transmembrane region" description="Helical" evidence="2">
    <location>
        <begin position="139"/>
        <end position="162"/>
    </location>
</feature>
<evidence type="ECO:0000313" key="4">
    <source>
        <dbReference type="Proteomes" id="UP000050564"/>
    </source>
</evidence>
<feature type="compositionally biased region" description="Basic and acidic residues" evidence="1">
    <location>
        <begin position="1"/>
        <end position="22"/>
    </location>
</feature>
<keyword evidence="2" id="KW-0472">Membrane</keyword>
<dbReference type="RefSeq" id="WP_054999491.1">
    <property type="nucleotide sequence ID" value="NZ_FNKU01000002.1"/>
</dbReference>
<keyword evidence="2" id="KW-1133">Transmembrane helix</keyword>
<accession>A0A0N8QZ39</accession>
<dbReference type="AlphaFoldDB" id="A0A0N8QZ39"/>
<keyword evidence="2" id="KW-0812">Transmembrane</keyword>
<protein>
    <submittedName>
        <fullName evidence="3">TraX protein</fullName>
    </submittedName>
</protein>
<gene>
    <name evidence="3" type="ORF">ALO81_100734</name>
</gene>
<dbReference type="PATRIC" id="fig|86840.3.peg.2191"/>
<sequence>MKTEPDTTEHVDEQSPRDDKHSGTPLRRAGHVGLSILNPFSDLAVIYRRGIKPTAQKLKLLKTLLTPASATTEADAVGVSWSVAVARSGRTIEQLLTSYNRIRAAWWCLMMFSASLSVLLLAMLLLANFSLPLSTFLRATVTLLALGAIASLGFVKTLIATYRLWQLQNRRVSVAERGTFNDFLIENRWCRLVLTRGHLK</sequence>